<proteinExistence type="predicted"/>
<gene>
    <name evidence="1" type="ORF">ACFOD3_24055</name>
</gene>
<comment type="caution">
    <text evidence="1">The sequence shown here is derived from an EMBL/GenBank/DDBJ whole genome shotgun (WGS) entry which is preliminary data.</text>
</comment>
<name>A0ABV7C0A1_9PROT</name>
<accession>A0ABV7C0A1</accession>
<reference evidence="2" key="1">
    <citation type="journal article" date="2019" name="Int. J. Syst. Evol. Microbiol.">
        <title>The Global Catalogue of Microorganisms (GCM) 10K type strain sequencing project: providing services to taxonomists for standard genome sequencing and annotation.</title>
        <authorList>
            <consortium name="The Broad Institute Genomics Platform"/>
            <consortium name="The Broad Institute Genome Sequencing Center for Infectious Disease"/>
            <person name="Wu L."/>
            <person name="Ma J."/>
        </authorList>
    </citation>
    <scope>NUCLEOTIDE SEQUENCE [LARGE SCALE GENOMIC DNA]</scope>
    <source>
        <strain evidence="2">CGMCC 1.16855</strain>
    </source>
</reference>
<feature type="non-terminal residue" evidence="1">
    <location>
        <position position="1"/>
    </location>
</feature>
<evidence type="ECO:0000313" key="2">
    <source>
        <dbReference type="Proteomes" id="UP001595420"/>
    </source>
</evidence>
<sequence>RCLLSSQELEPAYPFRESSEWGSPLVRRYFSHGLIPDWAVDEASEVFTDAFDRLEGKTIGGKLDSHYLEYRNRFHFGLSGTQKSGIIIWHPLASPSLLRAARGLPAEVKSTGRVVFDVTRELCEIAAYLPYDTPARDWSTVPYHQPGRYDGVSFSLQPAPELLTKAHSRNASGSAPRRPSVREDVDRGKLISTEIIRHFSYLRNSNSAVSDLMTDKIMGKIKWLEAKKSRFHRVWYSRITGLVDILGLSD</sequence>
<dbReference type="RefSeq" id="WP_216839344.1">
    <property type="nucleotide sequence ID" value="NZ_JAFNJS010000009.1"/>
</dbReference>
<dbReference type="EMBL" id="JBHRSB010000009">
    <property type="protein sequence ID" value="MFC3002993.1"/>
    <property type="molecule type" value="Genomic_DNA"/>
</dbReference>
<organism evidence="1 2">
    <name type="scientific">Falsiroseomonas tokyonensis</name>
    <dbReference type="NCBI Taxonomy" id="430521"/>
    <lineage>
        <taxon>Bacteria</taxon>
        <taxon>Pseudomonadati</taxon>
        <taxon>Pseudomonadota</taxon>
        <taxon>Alphaproteobacteria</taxon>
        <taxon>Acetobacterales</taxon>
        <taxon>Roseomonadaceae</taxon>
        <taxon>Falsiroseomonas</taxon>
    </lineage>
</organism>
<keyword evidence="2" id="KW-1185">Reference proteome</keyword>
<evidence type="ECO:0000313" key="1">
    <source>
        <dbReference type="EMBL" id="MFC3002993.1"/>
    </source>
</evidence>
<protein>
    <submittedName>
        <fullName evidence="1">Uncharacterized protein</fullName>
    </submittedName>
</protein>
<dbReference type="Proteomes" id="UP001595420">
    <property type="component" value="Unassembled WGS sequence"/>
</dbReference>